<keyword evidence="1" id="KW-0812">Transmembrane</keyword>
<dbReference type="STRING" id="1618350.UR67_C0008G0037"/>
<dbReference type="EMBL" id="LBQB01000008">
    <property type="protein sequence ID" value="KKP69281.1"/>
    <property type="molecule type" value="Genomic_DNA"/>
</dbReference>
<keyword evidence="1" id="KW-1133">Transmembrane helix</keyword>
<evidence type="ECO:0008006" key="4">
    <source>
        <dbReference type="Google" id="ProtNLM"/>
    </source>
</evidence>
<dbReference type="Proteomes" id="UP000034581">
    <property type="component" value="Unassembled WGS sequence"/>
</dbReference>
<dbReference type="PATRIC" id="fig|1618350.3.peg.1029"/>
<evidence type="ECO:0000313" key="2">
    <source>
        <dbReference type="EMBL" id="KKP69281.1"/>
    </source>
</evidence>
<name>A0A0G0BZJ2_UNCC3</name>
<feature type="transmembrane region" description="Helical" evidence="1">
    <location>
        <begin position="183"/>
        <end position="206"/>
    </location>
</feature>
<sequence length="575" mass="62984">MLIYLEKQESLYDILKKIKASTEEGLELVVPEYAYLSKNSLNFKIIKEATLSYKKKLHIVTTDKIVEKLAKKDGIRVSEKPLSKEKVHWENYSDTEAEKIAEATESEKNKEIVEAKSEEIISPQVADQGLIINRTEKMAEDDDEDEIEVLENVVDVDQKTPEEKFGKGGKNKNYKKAKSFGKIAAIFMLICLIFLGGLAAVVYFVLPKATVEIILAGKDISAEAKITVDAGAIDVNKETKVIPGSVISVEETGQKTISATGRKEIGEKGSGTVTVQNFELEDTLFASGTSFTVYTGEVGAGLIFTATTAFTVPEGTETIEDNDGSPQKIITPGTVNVSVVAADIGSKYNLAADTNFTVGQEAYTSFRGINNDAFAGGSSQEVSIVADADHANLFTQLTNELYTKAATDLQSKLVGDQKLIQKSISNKVISQVYDQGVSAETDKVTLTLKTESRVTFYSESQLKQVVKDAVQAKAPEGYFVTDKDLIVSSEFLKAEDNGNLTFNAKARTTIYPTIDEAQLRQSLRGITPAEAEAYLKGMDKVLGYNISVWPPLPDFIRRMPFIDTRLEIKTTIQGE</sequence>
<dbReference type="AlphaFoldDB" id="A0A0G0BZJ2"/>
<gene>
    <name evidence="2" type="ORF">UR67_C0008G0037</name>
</gene>
<organism evidence="2 3">
    <name type="scientific">candidate division CPR3 bacterium GW2011_GWF2_35_18</name>
    <dbReference type="NCBI Taxonomy" id="1618350"/>
    <lineage>
        <taxon>Bacteria</taxon>
        <taxon>Bacteria division CPR3</taxon>
    </lineage>
</organism>
<proteinExistence type="predicted"/>
<reference evidence="2 3" key="1">
    <citation type="journal article" date="2015" name="Nature">
        <title>rRNA introns, odd ribosomes, and small enigmatic genomes across a large radiation of phyla.</title>
        <authorList>
            <person name="Brown C.T."/>
            <person name="Hug L.A."/>
            <person name="Thomas B.C."/>
            <person name="Sharon I."/>
            <person name="Castelle C.J."/>
            <person name="Singh A."/>
            <person name="Wilkins M.J."/>
            <person name="Williams K.H."/>
            <person name="Banfield J.F."/>
        </authorList>
    </citation>
    <scope>NUCLEOTIDE SEQUENCE [LARGE SCALE GENOMIC DNA]</scope>
</reference>
<protein>
    <recommendedName>
        <fullName evidence="4">Baseplate protein J-like domain-containing protein</fullName>
    </recommendedName>
</protein>
<evidence type="ECO:0000313" key="3">
    <source>
        <dbReference type="Proteomes" id="UP000034581"/>
    </source>
</evidence>
<evidence type="ECO:0000256" key="1">
    <source>
        <dbReference type="SAM" id="Phobius"/>
    </source>
</evidence>
<comment type="caution">
    <text evidence="2">The sequence shown here is derived from an EMBL/GenBank/DDBJ whole genome shotgun (WGS) entry which is preliminary data.</text>
</comment>
<accession>A0A0G0BZJ2</accession>
<keyword evidence="1" id="KW-0472">Membrane</keyword>